<reference evidence="2 3" key="1">
    <citation type="submission" date="2019-03" db="EMBL/GenBank/DDBJ databases">
        <title>An improved genome assembly of the fluke Schistosoma japonicum.</title>
        <authorList>
            <person name="Hu W."/>
            <person name="Luo F."/>
            <person name="Yin M."/>
            <person name="Mo X."/>
            <person name="Sun C."/>
            <person name="Wu Q."/>
            <person name="Zhu B."/>
            <person name="Xiang M."/>
            <person name="Wang J."/>
            <person name="Wang Y."/>
            <person name="Zhang T."/>
            <person name="Xu B."/>
            <person name="Zheng H."/>
            <person name="Feng Z."/>
        </authorList>
    </citation>
    <scope>NUCLEOTIDE SEQUENCE [LARGE SCALE GENOMIC DNA]</scope>
    <source>
        <strain evidence="2">HuSjv2</strain>
        <tissue evidence="2">Worms</tissue>
    </source>
</reference>
<protein>
    <submittedName>
        <fullName evidence="2">Uncharacterized protein</fullName>
    </submittedName>
</protein>
<gene>
    <name evidence="2" type="ORF">EWB00_000483</name>
</gene>
<evidence type="ECO:0000256" key="1">
    <source>
        <dbReference type="SAM" id="MobiDB-lite"/>
    </source>
</evidence>
<comment type="caution">
    <text evidence="2">The sequence shown here is derived from an EMBL/GenBank/DDBJ whole genome shotgun (WGS) entry which is preliminary data.</text>
</comment>
<accession>A0A4Z2DIP5</accession>
<dbReference type="Proteomes" id="UP000311919">
    <property type="component" value="Unassembled WGS sequence"/>
</dbReference>
<keyword evidence="3" id="KW-1185">Reference proteome</keyword>
<sequence length="368" mass="43442">MSNFRKFNLYENIEHYLPIPYNLDERTNFSERYPIEYNGIITKEYSEKIKQIVSTPREIRRHVRPPTINKNVSYLQTNPQQYNLIHKIKPMKGTVHEENEIHLSIHKSSRHSEMMKSSNELIQNPLKQRKVNSVSTDTLDMNVEDYLKMKNLEKENIILEQQKDIAQVQTLAFYLSEQLMLTKFNEKMIPNEFSQEDSIHQNHHQRPYHHHQQQQQQQYQQKHQRQETPPNVEENRRLNHFNNNIKLFSDKYTETSEPLSLDTMGSMFDSYDMHSPRNLEAILVTLDNTWLISWDKPESIDSSETTCSTVVGYVLSVNGIEIKRISSVNVTRSIINLSQSIKYPVTLEIQSIDENNHLSKPKFITLNA</sequence>
<dbReference type="OrthoDB" id="6256102at2759"/>
<organism evidence="2 3">
    <name type="scientific">Schistosoma japonicum</name>
    <name type="common">Blood fluke</name>
    <dbReference type="NCBI Taxonomy" id="6182"/>
    <lineage>
        <taxon>Eukaryota</taxon>
        <taxon>Metazoa</taxon>
        <taxon>Spiralia</taxon>
        <taxon>Lophotrochozoa</taxon>
        <taxon>Platyhelminthes</taxon>
        <taxon>Trematoda</taxon>
        <taxon>Digenea</taxon>
        <taxon>Strigeidida</taxon>
        <taxon>Schistosomatoidea</taxon>
        <taxon>Schistosomatidae</taxon>
        <taxon>Schistosoma</taxon>
    </lineage>
</organism>
<evidence type="ECO:0000313" key="3">
    <source>
        <dbReference type="Proteomes" id="UP000311919"/>
    </source>
</evidence>
<feature type="compositionally biased region" description="Basic residues" evidence="1">
    <location>
        <begin position="201"/>
        <end position="212"/>
    </location>
</feature>
<evidence type="ECO:0000313" key="2">
    <source>
        <dbReference type="EMBL" id="TNN16374.1"/>
    </source>
</evidence>
<dbReference type="EMBL" id="SKCS01000118">
    <property type="protein sequence ID" value="TNN16374.1"/>
    <property type="molecule type" value="Genomic_DNA"/>
</dbReference>
<dbReference type="AlphaFoldDB" id="A0A4Z2DIP5"/>
<feature type="region of interest" description="Disordered" evidence="1">
    <location>
        <begin position="199"/>
        <end position="237"/>
    </location>
</feature>
<name>A0A4Z2DIP5_SCHJA</name>
<proteinExistence type="predicted"/>